<dbReference type="GO" id="GO:0046656">
    <property type="term" value="P:folic acid biosynthetic process"/>
    <property type="evidence" value="ECO:0007669"/>
    <property type="project" value="UniProtKB-KW"/>
</dbReference>
<evidence type="ECO:0000256" key="8">
    <source>
        <dbReference type="ARBA" id="ARBA00022909"/>
    </source>
</evidence>
<sequence length="174" mass="18619">MRQAVIALGSNLGDRAELLRAAVADLNATEGVEVVAASPVVVTHPVGGPEGQPDYLNAVVRISTTLGPFELLAVCQEIETAHDRIRDVRWGPRTLDLDIIEFGGLSMDEPTLTLPHPRAADRAFVLVPWAMMDPEARLNGQPVRALAEQAEDLQGISPRSYPLLTDAAAQGPAE</sequence>
<keyword evidence="5" id="KW-0547">Nucleotide-binding</keyword>
<dbReference type="Proteomes" id="UP000521379">
    <property type="component" value="Unassembled WGS sequence"/>
</dbReference>
<gene>
    <name evidence="10" type="primary">folK</name>
    <name evidence="10" type="ORF">GTW58_10455</name>
</gene>
<keyword evidence="4 10" id="KW-0808">Transferase</keyword>
<dbReference type="NCBIfam" id="TIGR01498">
    <property type="entry name" value="folK"/>
    <property type="match status" value="1"/>
</dbReference>
<dbReference type="GO" id="GO:0005524">
    <property type="term" value="F:ATP binding"/>
    <property type="evidence" value="ECO:0007669"/>
    <property type="project" value="UniProtKB-KW"/>
</dbReference>
<evidence type="ECO:0000256" key="1">
    <source>
        <dbReference type="ARBA" id="ARBA00000198"/>
    </source>
</evidence>
<dbReference type="AlphaFoldDB" id="A0A846TPH9"/>
<evidence type="ECO:0000313" key="11">
    <source>
        <dbReference type="Proteomes" id="UP000521379"/>
    </source>
</evidence>
<evidence type="ECO:0000256" key="6">
    <source>
        <dbReference type="ARBA" id="ARBA00022777"/>
    </source>
</evidence>
<comment type="caution">
    <text evidence="10">The sequence shown here is derived from an EMBL/GenBank/DDBJ whole genome shotgun (WGS) entry which is preliminary data.</text>
</comment>
<keyword evidence="7" id="KW-0067">ATP-binding</keyword>
<evidence type="ECO:0000313" key="10">
    <source>
        <dbReference type="EMBL" id="NKE10343.1"/>
    </source>
</evidence>
<dbReference type="CDD" id="cd00483">
    <property type="entry name" value="HPPK"/>
    <property type="match status" value="1"/>
</dbReference>
<evidence type="ECO:0000256" key="2">
    <source>
        <dbReference type="ARBA" id="ARBA00005051"/>
    </source>
</evidence>
<proteinExistence type="predicted"/>
<protein>
    <recommendedName>
        <fullName evidence="3">2-amino-4-hydroxy-6-hydroxymethyldihydropteridine diphosphokinase</fullName>
        <ecNumber evidence="3">2.7.6.3</ecNumber>
    </recommendedName>
</protein>
<evidence type="ECO:0000256" key="5">
    <source>
        <dbReference type="ARBA" id="ARBA00022741"/>
    </source>
</evidence>
<dbReference type="SUPFAM" id="SSF55083">
    <property type="entry name" value="6-hydroxymethyl-7,8-dihydropterin pyrophosphokinase, HPPK"/>
    <property type="match status" value="1"/>
</dbReference>
<reference evidence="10 11" key="1">
    <citation type="submission" date="2020-02" db="EMBL/GenBank/DDBJ databases">
        <authorList>
            <person name="Sun Q."/>
        </authorList>
    </citation>
    <scope>NUCLEOTIDE SEQUENCE [LARGE SCALE GENOMIC DNA]</scope>
    <source>
        <strain evidence="10 11">YIM 13062</strain>
    </source>
</reference>
<dbReference type="Gene3D" id="3.30.70.560">
    <property type="entry name" value="7,8-Dihydro-6-hydroxymethylpterin-pyrophosphokinase HPPK"/>
    <property type="match status" value="1"/>
</dbReference>
<dbReference type="UniPathway" id="UPA00077">
    <property type="reaction ID" value="UER00155"/>
</dbReference>
<dbReference type="InterPro" id="IPR035907">
    <property type="entry name" value="Hppk_sf"/>
</dbReference>
<evidence type="ECO:0000256" key="7">
    <source>
        <dbReference type="ARBA" id="ARBA00022840"/>
    </source>
</evidence>
<evidence type="ECO:0000256" key="3">
    <source>
        <dbReference type="ARBA" id="ARBA00013253"/>
    </source>
</evidence>
<dbReference type="GO" id="GO:0046654">
    <property type="term" value="P:tetrahydrofolate biosynthetic process"/>
    <property type="evidence" value="ECO:0007669"/>
    <property type="project" value="UniProtKB-UniPathway"/>
</dbReference>
<keyword evidence="6 10" id="KW-0418">Kinase</keyword>
<organism evidence="10 11">
    <name type="scientific">Kocuria subflava</name>
    <dbReference type="NCBI Taxonomy" id="1736139"/>
    <lineage>
        <taxon>Bacteria</taxon>
        <taxon>Bacillati</taxon>
        <taxon>Actinomycetota</taxon>
        <taxon>Actinomycetes</taxon>
        <taxon>Micrococcales</taxon>
        <taxon>Micrococcaceae</taxon>
        <taxon>Kocuria</taxon>
    </lineage>
</organism>
<dbReference type="PANTHER" id="PTHR43071">
    <property type="entry name" value="2-AMINO-4-HYDROXY-6-HYDROXYMETHYLDIHYDROPTERIDINE PYROPHOSPHOKINASE"/>
    <property type="match status" value="1"/>
</dbReference>
<name>A0A846TPH9_9MICC</name>
<dbReference type="PROSITE" id="PS00794">
    <property type="entry name" value="HPPK"/>
    <property type="match status" value="1"/>
</dbReference>
<dbReference type="RefSeq" id="WP_119933398.1">
    <property type="nucleotide sequence ID" value="NZ_JAAVUN010000022.1"/>
</dbReference>
<comment type="catalytic activity">
    <reaction evidence="1">
        <text>6-hydroxymethyl-7,8-dihydropterin + ATP = (7,8-dihydropterin-6-yl)methyl diphosphate + AMP + H(+)</text>
        <dbReference type="Rhea" id="RHEA:11412"/>
        <dbReference type="ChEBI" id="CHEBI:15378"/>
        <dbReference type="ChEBI" id="CHEBI:30616"/>
        <dbReference type="ChEBI" id="CHEBI:44841"/>
        <dbReference type="ChEBI" id="CHEBI:72950"/>
        <dbReference type="ChEBI" id="CHEBI:456215"/>
        <dbReference type="EC" id="2.7.6.3"/>
    </reaction>
</comment>
<dbReference type="GO" id="GO:0016301">
    <property type="term" value="F:kinase activity"/>
    <property type="evidence" value="ECO:0007669"/>
    <property type="project" value="UniProtKB-KW"/>
</dbReference>
<dbReference type="InterPro" id="IPR000550">
    <property type="entry name" value="Hppk"/>
</dbReference>
<dbReference type="PANTHER" id="PTHR43071:SF1">
    <property type="entry name" value="2-AMINO-4-HYDROXY-6-HYDROXYMETHYLDIHYDROPTERIDINE PYROPHOSPHOKINASE"/>
    <property type="match status" value="1"/>
</dbReference>
<dbReference type="Pfam" id="PF01288">
    <property type="entry name" value="HPPK"/>
    <property type="match status" value="1"/>
</dbReference>
<dbReference type="GO" id="GO:0003848">
    <property type="term" value="F:2-amino-4-hydroxy-6-hydroxymethyldihydropteridine diphosphokinase activity"/>
    <property type="evidence" value="ECO:0007669"/>
    <property type="project" value="UniProtKB-EC"/>
</dbReference>
<accession>A0A846TPH9</accession>
<evidence type="ECO:0000256" key="4">
    <source>
        <dbReference type="ARBA" id="ARBA00022679"/>
    </source>
</evidence>
<comment type="pathway">
    <text evidence="2">Cofactor biosynthesis; tetrahydrofolate biosynthesis; 2-amino-4-hydroxy-6-hydroxymethyl-7,8-dihydropteridine diphosphate from 7,8-dihydroneopterin triphosphate: step 4/4.</text>
</comment>
<dbReference type="EMBL" id="JAAVUN010000022">
    <property type="protein sequence ID" value="NKE10343.1"/>
    <property type="molecule type" value="Genomic_DNA"/>
</dbReference>
<evidence type="ECO:0000259" key="9">
    <source>
        <dbReference type="PROSITE" id="PS00794"/>
    </source>
</evidence>
<keyword evidence="11" id="KW-1185">Reference proteome</keyword>
<dbReference type="EC" id="2.7.6.3" evidence="3"/>
<keyword evidence="8" id="KW-0289">Folate biosynthesis</keyword>
<feature type="domain" description="7,8-dihydro-6-hydroxymethylpterin-pyrophosphokinase" evidence="9">
    <location>
        <begin position="89"/>
        <end position="100"/>
    </location>
</feature>